<evidence type="ECO:0000313" key="10">
    <source>
        <dbReference type="Proteomes" id="UP001526143"/>
    </source>
</evidence>
<dbReference type="RefSeq" id="WP_263744168.1">
    <property type="nucleotide sequence ID" value="NZ_JAOWRF010000059.1"/>
</dbReference>
<sequence>MSKLNKLVQEFLKQPPEVRFEDLRYLLEAFGFEEKSSKGSHHSFRDSEGRKVTVRDIS</sequence>
<dbReference type="Gene3D" id="3.30.920.30">
    <property type="entry name" value="Hypothetical protein"/>
    <property type="match status" value="1"/>
</dbReference>
<evidence type="ECO:0000256" key="4">
    <source>
        <dbReference type="ARBA" id="ARBA00022759"/>
    </source>
</evidence>
<keyword evidence="2" id="KW-1277">Toxin-antitoxin system</keyword>
<protein>
    <submittedName>
        <fullName evidence="9">Type II toxin-antitoxin system HicA family toxin</fullName>
    </submittedName>
</protein>
<evidence type="ECO:0000256" key="1">
    <source>
        <dbReference type="ARBA" id="ARBA00006620"/>
    </source>
</evidence>
<keyword evidence="5" id="KW-0378">Hydrolase</keyword>
<comment type="caution">
    <text evidence="9">The sequence shown here is derived from an EMBL/GenBank/DDBJ whole genome shotgun (WGS) entry which is preliminary data.</text>
</comment>
<dbReference type="EMBL" id="JAOWRF010000059">
    <property type="protein sequence ID" value="MCV3212655.1"/>
    <property type="molecule type" value="Genomic_DNA"/>
</dbReference>
<name>A0ABT3AVB3_9CYAN</name>
<keyword evidence="7" id="KW-0346">Stress response</keyword>
<keyword evidence="3" id="KW-0540">Nuclease</keyword>
<evidence type="ECO:0000256" key="6">
    <source>
        <dbReference type="ARBA" id="ARBA00022884"/>
    </source>
</evidence>
<evidence type="ECO:0000256" key="5">
    <source>
        <dbReference type="ARBA" id="ARBA00022801"/>
    </source>
</evidence>
<proteinExistence type="inferred from homology"/>
<dbReference type="InterPro" id="IPR012933">
    <property type="entry name" value="HicA_mRNA_interferase"/>
</dbReference>
<feature type="region of interest" description="Disordered" evidence="8">
    <location>
        <begin position="34"/>
        <end position="58"/>
    </location>
</feature>
<gene>
    <name evidence="9" type="ORF">OGM63_03765</name>
</gene>
<dbReference type="Proteomes" id="UP001526143">
    <property type="component" value="Unassembled WGS sequence"/>
</dbReference>
<comment type="similarity">
    <text evidence="1">Belongs to the HicA mRNA interferase family.</text>
</comment>
<evidence type="ECO:0000256" key="7">
    <source>
        <dbReference type="ARBA" id="ARBA00023016"/>
    </source>
</evidence>
<keyword evidence="4" id="KW-0255">Endonuclease</keyword>
<evidence type="ECO:0000256" key="2">
    <source>
        <dbReference type="ARBA" id="ARBA00022649"/>
    </source>
</evidence>
<reference evidence="9 10" key="1">
    <citation type="submission" date="2022-10" db="EMBL/GenBank/DDBJ databases">
        <title>Identification of biosynthetic pathway for the production of the potent trypsin inhibitor radiosumin.</title>
        <authorList>
            <person name="Fewer D.P."/>
            <person name="Delbaje E."/>
            <person name="Ouyang X."/>
            <person name="Agostino P.D."/>
            <person name="Wahlsten M."/>
            <person name="Jokela J."/>
            <person name="Permi P."/>
            <person name="Haapaniemi E."/>
            <person name="Koistinen H."/>
        </authorList>
    </citation>
    <scope>NUCLEOTIDE SEQUENCE [LARGE SCALE GENOMIC DNA]</scope>
    <source>
        <strain evidence="9 10">NIES-515</strain>
    </source>
</reference>
<organism evidence="9 10">
    <name type="scientific">Plectonema radiosum NIES-515</name>
    <dbReference type="NCBI Taxonomy" id="2986073"/>
    <lineage>
        <taxon>Bacteria</taxon>
        <taxon>Bacillati</taxon>
        <taxon>Cyanobacteriota</taxon>
        <taxon>Cyanophyceae</taxon>
        <taxon>Oscillatoriophycideae</taxon>
        <taxon>Oscillatoriales</taxon>
        <taxon>Microcoleaceae</taxon>
        <taxon>Plectonema</taxon>
    </lineage>
</organism>
<feature type="non-terminal residue" evidence="9">
    <location>
        <position position="58"/>
    </location>
</feature>
<keyword evidence="6" id="KW-0694">RNA-binding</keyword>
<dbReference type="InterPro" id="IPR038570">
    <property type="entry name" value="HicA_sf"/>
</dbReference>
<evidence type="ECO:0000256" key="8">
    <source>
        <dbReference type="SAM" id="MobiDB-lite"/>
    </source>
</evidence>
<dbReference type="Pfam" id="PF07927">
    <property type="entry name" value="HicA_toxin"/>
    <property type="match status" value="1"/>
</dbReference>
<dbReference type="SUPFAM" id="SSF54786">
    <property type="entry name" value="YcfA/nrd intein domain"/>
    <property type="match status" value="1"/>
</dbReference>
<evidence type="ECO:0000256" key="3">
    <source>
        <dbReference type="ARBA" id="ARBA00022722"/>
    </source>
</evidence>
<accession>A0ABT3AVB3</accession>
<keyword evidence="10" id="KW-1185">Reference proteome</keyword>
<evidence type="ECO:0000313" key="9">
    <source>
        <dbReference type="EMBL" id="MCV3212655.1"/>
    </source>
</evidence>